<protein>
    <submittedName>
        <fullName evidence="3">Uncharacterized protein</fullName>
    </submittedName>
</protein>
<feature type="region of interest" description="Disordered" evidence="1">
    <location>
        <begin position="314"/>
        <end position="333"/>
    </location>
</feature>
<evidence type="ECO:0000256" key="1">
    <source>
        <dbReference type="SAM" id="MobiDB-lite"/>
    </source>
</evidence>
<dbReference type="VEuPathDB" id="FungiDB:AJ78_08783"/>
<organism evidence="3 4">
    <name type="scientific">Emergomyces pasteurianus Ep9510</name>
    <dbReference type="NCBI Taxonomy" id="1447872"/>
    <lineage>
        <taxon>Eukaryota</taxon>
        <taxon>Fungi</taxon>
        <taxon>Dikarya</taxon>
        <taxon>Ascomycota</taxon>
        <taxon>Pezizomycotina</taxon>
        <taxon>Eurotiomycetes</taxon>
        <taxon>Eurotiomycetidae</taxon>
        <taxon>Onygenales</taxon>
        <taxon>Ajellomycetaceae</taxon>
        <taxon>Emergomyces</taxon>
    </lineage>
</organism>
<name>A0A1J9Q1B1_9EURO</name>
<feature type="transmembrane region" description="Helical" evidence="2">
    <location>
        <begin position="65"/>
        <end position="85"/>
    </location>
</feature>
<feature type="compositionally biased region" description="Low complexity" evidence="1">
    <location>
        <begin position="365"/>
        <end position="376"/>
    </location>
</feature>
<dbReference type="EMBL" id="LGRN01000965">
    <property type="protein sequence ID" value="OJD10047.1"/>
    <property type="molecule type" value="Genomic_DNA"/>
</dbReference>
<feature type="region of interest" description="Disordered" evidence="1">
    <location>
        <begin position="27"/>
        <end position="55"/>
    </location>
</feature>
<dbReference type="Proteomes" id="UP000182235">
    <property type="component" value="Unassembled WGS sequence"/>
</dbReference>
<evidence type="ECO:0000256" key="2">
    <source>
        <dbReference type="SAM" id="Phobius"/>
    </source>
</evidence>
<evidence type="ECO:0000313" key="3">
    <source>
        <dbReference type="EMBL" id="OJD10047.1"/>
    </source>
</evidence>
<reference evidence="3 4" key="1">
    <citation type="submission" date="2015-07" db="EMBL/GenBank/DDBJ databases">
        <title>Emmonsia species relationships and genome sequence.</title>
        <authorList>
            <consortium name="The Broad Institute Genomics Platform"/>
            <person name="Cuomo C.A."/>
            <person name="Munoz J.F."/>
            <person name="Imamovic A."/>
            <person name="Priest M.E."/>
            <person name="Young S."/>
            <person name="Clay O.K."/>
            <person name="McEwen J.G."/>
        </authorList>
    </citation>
    <scope>NUCLEOTIDE SEQUENCE [LARGE SCALE GENOMIC DNA]</scope>
    <source>
        <strain evidence="3 4">UAMH 9510</strain>
    </source>
</reference>
<feature type="region of interest" description="Disordered" evidence="1">
    <location>
        <begin position="187"/>
        <end position="227"/>
    </location>
</feature>
<feature type="region of interest" description="Disordered" evidence="1">
    <location>
        <begin position="254"/>
        <end position="301"/>
    </location>
</feature>
<feature type="region of interest" description="Disordered" evidence="1">
    <location>
        <begin position="109"/>
        <end position="139"/>
    </location>
</feature>
<feature type="compositionally biased region" description="Basic and acidic residues" evidence="1">
    <location>
        <begin position="273"/>
        <end position="287"/>
    </location>
</feature>
<keyword evidence="2" id="KW-1133">Transmembrane helix</keyword>
<feature type="compositionally biased region" description="Low complexity" evidence="1">
    <location>
        <begin position="33"/>
        <end position="44"/>
    </location>
</feature>
<keyword evidence="2" id="KW-0812">Transmembrane</keyword>
<feature type="compositionally biased region" description="Polar residues" evidence="1">
    <location>
        <begin position="210"/>
        <end position="222"/>
    </location>
</feature>
<comment type="caution">
    <text evidence="3">The sequence shown here is derived from an EMBL/GenBank/DDBJ whole genome shotgun (WGS) entry which is preliminary data.</text>
</comment>
<dbReference type="AlphaFoldDB" id="A0A1J9Q1B1"/>
<feature type="region of interest" description="Disordered" evidence="1">
    <location>
        <begin position="638"/>
        <end position="663"/>
    </location>
</feature>
<dbReference type="STRING" id="1447872.A0A1J9Q1B1"/>
<gene>
    <name evidence="3" type="ORF">AJ78_08783</name>
</gene>
<dbReference type="PANTHER" id="PTHR42088:SF1">
    <property type="entry name" value="YALI0F10131P"/>
    <property type="match status" value="1"/>
</dbReference>
<feature type="region of interest" description="Disordered" evidence="1">
    <location>
        <begin position="578"/>
        <end position="612"/>
    </location>
</feature>
<keyword evidence="2" id="KW-0472">Membrane</keyword>
<keyword evidence="4" id="KW-1185">Reference proteome</keyword>
<evidence type="ECO:0000313" key="4">
    <source>
        <dbReference type="Proteomes" id="UP000182235"/>
    </source>
</evidence>
<feature type="region of interest" description="Disordered" evidence="1">
    <location>
        <begin position="349"/>
        <end position="446"/>
    </location>
</feature>
<accession>A0A1J9Q1B1</accession>
<sequence>MHGHNHFHRRAAPPPIAVDPTALLRRAPADADSTSSSGTSSRTCSPKDTTGICERPASATTTTTLPIVLGVLIPLTAAIVVLLFLHRRHVKKLRSEDANDKHKSLDFGLDVVPSSGKTKGRRGRRAGTEMTTTDAEKSIRRHDRGLSLDITMTSPYLLPPGLHGSADSLHSLSRTAHADDDRYRTATAFAPSENGSIRSFRGNKRPGADDSSSFTGMSSRHTPFNDEMNANLLNNAQHMSRTTPPETDRRAIVLNPSHMSPPRKPATPTPDTTSDRSGIHSPDRSLEPKSTLTPGRELRKSNDYLGALIQRGTTPEAADRSYSPPALGVTNSQDNLSNELHLTDMHVVTPPSFVLPDPDNDLPKSNSQSQPNSQAPAPEPVQVQAQALPRISLPSDDDQSDYGDDQRNSTLVLPQVNVDPPESNNPQPDRKARLSTMYGLPDDQGYQFDTRRLTVGIRPLPPEDPSDNPEQRANRIRSFYKEYFDESSKSAPHEEYYEDYGHDDYNEDMPYDSAYPDPYYGGGGGDYDMGFYPPEPRPFAQPIGRRAMTPPPRMPPNFYQQPPRQYGAASALDYAHGAPSHRTFSSTSGDPGPRAYSSISNRGQPMPRNPQLPPPGPLHILPSAHKLKDDTMILPIDFAPGPTSKDRRAGRPETPQGGLRPYIPVRPANISLASSYDDLAAMPSPHALRKSGTYTALDFAPPPRFRNAETSSDSGSVRSIRTGVSAAQAYHIRNGAYRISRLPPETVGTVEDITSNLKPTWGMER</sequence>
<dbReference type="PANTHER" id="PTHR42088">
    <property type="entry name" value="YALI0F10131P"/>
    <property type="match status" value="1"/>
</dbReference>
<proteinExistence type="predicted"/>
<dbReference type="OrthoDB" id="5417135at2759"/>